<dbReference type="EMBL" id="MU394316">
    <property type="protein sequence ID" value="KAI6086337.1"/>
    <property type="molecule type" value="Genomic_DNA"/>
</dbReference>
<dbReference type="Proteomes" id="UP001497680">
    <property type="component" value="Unassembled WGS sequence"/>
</dbReference>
<accession>A0ACC0D1C0</accession>
<evidence type="ECO:0000313" key="2">
    <source>
        <dbReference type="Proteomes" id="UP001497680"/>
    </source>
</evidence>
<name>A0ACC0D1C0_9PEZI</name>
<comment type="caution">
    <text evidence="1">The sequence shown here is derived from an EMBL/GenBank/DDBJ whole genome shotgun (WGS) entry which is preliminary data.</text>
</comment>
<protein>
    <submittedName>
        <fullName evidence="1">Uncharacterized protein</fullName>
    </submittedName>
</protein>
<gene>
    <name evidence="1" type="ORF">F4821DRAFT_129256</name>
</gene>
<keyword evidence="2" id="KW-1185">Reference proteome</keyword>
<organism evidence="1 2">
    <name type="scientific">Hypoxylon rubiginosum</name>
    <dbReference type="NCBI Taxonomy" id="110542"/>
    <lineage>
        <taxon>Eukaryota</taxon>
        <taxon>Fungi</taxon>
        <taxon>Dikarya</taxon>
        <taxon>Ascomycota</taxon>
        <taxon>Pezizomycotina</taxon>
        <taxon>Sordariomycetes</taxon>
        <taxon>Xylariomycetidae</taxon>
        <taxon>Xylariales</taxon>
        <taxon>Hypoxylaceae</taxon>
        <taxon>Hypoxylon</taxon>
    </lineage>
</organism>
<reference evidence="1 2" key="1">
    <citation type="journal article" date="2022" name="New Phytol.">
        <title>Ecological generalism drives hyperdiversity of secondary metabolite gene clusters in xylarialean endophytes.</title>
        <authorList>
            <person name="Franco M.E.E."/>
            <person name="Wisecaver J.H."/>
            <person name="Arnold A.E."/>
            <person name="Ju Y.M."/>
            <person name="Slot J.C."/>
            <person name="Ahrendt S."/>
            <person name="Moore L.P."/>
            <person name="Eastman K.E."/>
            <person name="Scott K."/>
            <person name="Konkel Z."/>
            <person name="Mondo S.J."/>
            <person name="Kuo A."/>
            <person name="Hayes R.D."/>
            <person name="Haridas S."/>
            <person name="Andreopoulos B."/>
            <person name="Riley R."/>
            <person name="LaButti K."/>
            <person name="Pangilinan J."/>
            <person name="Lipzen A."/>
            <person name="Amirebrahimi M."/>
            <person name="Yan J."/>
            <person name="Adam C."/>
            <person name="Keymanesh K."/>
            <person name="Ng V."/>
            <person name="Louie K."/>
            <person name="Northen T."/>
            <person name="Drula E."/>
            <person name="Henrissat B."/>
            <person name="Hsieh H.M."/>
            <person name="Youens-Clark K."/>
            <person name="Lutzoni F."/>
            <person name="Miadlikowska J."/>
            <person name="Eastwood D.C."/>
            <person name="Hamelin R.C."/>
            <person name="Grigoriev I.V."/>
            <person name="U'Ren J.M."/>
        </authorList>
    </citation>
    <scope>NUCLEOTIDE SEQUENCE [LARGE SCALE GENOMIC DNA]</scope>
    <source>
        <strain evidence="1 2">ER1909</strain>
    </source>
</reference>
<evidence type="ECO:0000313" key="1">
    <source>
        <dbReference type="EMBL" id="KAI6086337.1"/>
    </source>
</evidence>
<proteinExistence type="predicted"/>
<sequence length="309" mass="33520">MSVVAIAGGTASIGRAVLEGIQERGHANPIVLSRKYSKETEQELGARIVAVDYEDAAGLAKLLEANNVGTVISGLDGFGGGESEINLIRAAELSSVTKRFIPSCWGCHYGPDKSSFAHAIPKIAAEKELEKTSLEWTAVVVGFFLDYYGLPKVKSHVTHFVTILDIAAGKAAIPGTGDVPAVFTYTQDIGKFTAALLTLPKWEKQSYIIGDKLTWNEFLKLAEEVRGVKFDVTHDSSETIASGKITELPGHVPAYQYFPKGQFQAILAGFSQLFDEGYLDFKPKQTLNDLFPDIKTVTAKAMLDMGWKA</sequence>